<evidence type="ECO:0000313" key="3">
    <source>
        <dbReference type="Proteomes" id="UP000007882"/>
    </source>
</evidence>
<dbReference type="EMBL" id="AP012319">
    <property type="protein sequence ID" value="BAL89921.1"/>
    <property type="molecule type" value="Genomic_DNA"/>
</dbReference>
<gene>
    <name evidence="2" type="ordered locus">AMIS_47010</name>
</gene>
<dbReference type="HOGENOM" id="CLU_3131388_0_0_11"/>
<name>I0HA84_ACTM4</name>
<reference evidence="2 3" key="1">
    <citation type="submission" date="2012-02" db="EMBL/GenBank/DDBJ databases">
        <title>Complete genome sequence of Actinoplanes missouriensis 431 (= NBRC 102363).</title>
        <authorList>
            <person name="Ohnishi Y."/>
            <person name="Ishikawa J."/>
            <person name="Sekine M."/>
            <person name="Hosoyama A."/>
            <person name="Harada T."/>
            <person name="Narita H."/>
            <person name="Hata T."/>
            <person name="Konno Y."/>
            <person name="Tutikane K."/>
            <person name="Fujita N."/>
            <person name="Horinouchi S."/>
            <person name="Hayakawa M."/>
        </authorList>
    </citation>
    <scope>NUCLEOTIDE SEQUENCE [LARGE SCALE GENOMIC DNA]</scope>
    <source>
        <strain evidence="3">ATCC 14538 / DSM 43046 / CBS 188.64 / JCM 3121 / NBRC 102363 / NCIMB 12654 / NRRL B-3342 / UNCC 431</strain>
    </source>
</reference>
<dbReference type="RefSeq" id="WP_014444810.1">
    <property type="nucleotide sequence ID" value="NC_017093.1"/>
</dbReference>
<dbReference type="Proteomes" id="UP000007882">
    <property type="component" value="Chromosome"/>
</dbReference>
<keyword evidence="3" id="KW-1185">Reference proteome</keyword>
<feature type="compositionally biased region" description="Polar residues" evidence="1">
    <location>
        <begin position="1"/>
        <end position="12"/>
    </location>
</feature>
<accession>I0HA84</accession>
<dbReference type="PATRIC" id="fig|512565.3.peg.4688"/>
<dbReference type="KEGG" id="ams:AMIS_47010"/>
<feature type="region of interest" description="Disordered" evidence="1">
    <location>
        <begin position="1"/>
        <end position="49"/>
    </location>
</feature>
<sequence length="49" mass="5398">MNDVAQVNTTQPADWAPSAEQTQRAELNRPYPPHGRTAPRPAPVAMSRD</sequence>
<proteinExistence type="predicted"/>
<evidence type="ECO:0000256" key="1">
    <source>
        <dbReference type="SAM" id="MobiDB-lite"/>
    </source>
</evidence>
<dbReference type="AlphaFoldDB" id="I0HA84"/>
<protein>
    <submittedName>
        <fullName evidence="2">Uncharacterized protein</fullName>
    </submittedName>
</protein>
<dbReference type="OrthoDB" id="9976441at2"/>
<organism evidence="2 3">
    <name type="scientific">Actinoplanes missouriensis (strain ATCC 14538 / DSM 43046 / CBS 188.64 / JCM 3121 / NBRC 102363 / NCIMB 12654 / NRRL B-3342 / UNCC 431)</name>
    <dbReference type="NCBI Taxonomy" id="512565"/>
    <lineage>
        <taxon>Bacteria</taxon>
        <taxon>Bacillati</taxon>
        <taxon>Actinomycetota</taxon>
        <taxon>Actinomycetes</taxon>
        <taxon>Micromonosporales</taxon>
        <taxon>Micromonosporaceae</taxon>
        <taxon>Actinoplanes</taxon>
    </lineage>
</organism>
<dbReference type="STRING" id="512565.AMIS_47010"/>
<evidence type="ECO:0000313" key="2">
    <source>
        <dbReference type="EMBL" id="BAL89921.1"/>
    </source>
</evidence>